<dbReference type="Pfam" id="PF07734">
    <property type="entry name" value="FBA_1"/>
    <property type="match status" value="1"/>
</dbReference>
<name>A0AB32WJV1_THECC</name>
<reference evidence="3" key="2">
    <citation type="submission" date="2025-08" db="UniProtKB">
        <authorList>
            <consortium name="RefSeq"/>
        </authorList>
    </citation>
    <scope>IDENTIFICATION</scope>
</reference>
<sequence>MGLLGFLGKKRNAKQVVSFDVSTEVFKLFLLPDFVLRNRCLRWIDVHRNFLCVIKPEEGQCYEIWVMEEYGVQESWTRLHAIQLFSLSHPLRFLGLGMNGRLVFENLENHRELTVYYPENKKLKNVELDNSKVDLLTVGTYIESLVAL</sequence>
<organism evidence="2 3">
    <name type="scientific">Theobroma cacao</name>
    <name type="common">Cacao</name>
    <name type="synonym">Cocoa</name>
    <dbReference type="NCBI Taxonomy" id="3641"/>
    <lineage>
        <taxon>Eukaryota</taxon>
        <taxon>Viridiplantae</taxon>
        <taxon>Streptophyta</taxon>
        <taxon>Embryophyta</taxon>
        <taxon>Tracheophyta</taxon>
        <taxon>Spermatophyta</taxon>
        <taxon>Magnoliopsida</taxon>
        <taxon>eudicotyledons</taxon>
        <taxon>Gunneridae</taxon>
        <taxon>Pentapetalae</taxon>
        <taxon>rosids</taxon>
        <taxon>malvids</taxon>
        <taxon>Malvales</taxon>
        <taxon>Malvaceae</taxon>
        <taxon>Byttnerioideae</taxon>
        <taxon>Theobroma</taxon>
    </lineage>
</organism>
<dbReference type="KEGG" id="tcc:108662409"/>
<evidence type="ECO:0000313" key="2">
    <source>
        <dbReference type="Proteomes" id="UP000694886"/>
    </source>
</evidence>
<feature type="domain" description="F-box associated beta-propeller type 1" evidence="1">
    <location>
        <begin position="10"/>
        <end position="147"/>
    </location>
</feature>
<dbReference type="RefSeq" id="XP_017978241.1">
    <property type="nucleotide sequence ID" value="XM_018122752.1"/>
</dbReference>
<dbReference type="GeneID" id="108662409"/>
<accession>A0AB32WJV1</accession>
<evidence type="ECO:0000313" key="3">
    <source>
        <dbReference type="RefSeq" id="XP_017978241.1"/>
    </source>
</evidence>
<evidence type="ECO:0000259" key="1">
    <source>
        <dbReference type="Pfam" id="PF07734"/>
    </source>
</evidence>
<dbReference type="AlphaFoldDB" id="A0AB32WJV1"/>
<reference evidence="2" key="1">
    <citation type="journal article" date="1997" name="Nucleic Acids Res.">
        <title>tRNAscan-SE: a program for improved detection of transfer RNA genes in genomic sequence.</title>
        <authorList>
            <person name="Lowe T.M."/>
            <person name="Eddy S.R."/>
        </authorList>
    </citation>
    <scope>NUCLEOTIDE SEQUENCE [LARGE SCALE GENOMIC DNA]</scope>
    <source>
        <strain evidence="2">r\B97-61/B2</strain>
    </source>
</reference>
<dbReference type="Proteomes" id="UP000694886">
    <property type="component" value="Chromosome 6"/>
</dbReference>
<proteinExistence type="predicted"/>
<dbReference type="InterPro" id="IPR006527">
    <property type="entry name" value="F-box-assoc_dom_typ1"/>
</dbReference>
<dbReference type="Gramene" id="Tc06v2_t002370.1">
    <property type="protein sequence ID" value="Tc06v2_p002370.1"/>
    <property type="gene ID" value="Tc06v2_g002370"/>
</dbReference>
<gene>
    <name evidence="3" type="primary">LOC108662409</name>
</gene>
<protein>
    <submittedName>
        <fullName evidence="3">F-box/kelch-repeat protein At3g06240-like</fullName>
    </submittedName>
</protein>